<dbReference type="HOGENOM" id="CLU_2424688_0_0_6"/>
<evidence type="ECO:0000313" key="1">
    <source>
        <dbReference type="EMBL" id="AGA88853.1"/>
    </source>
</evidence>
<dbReference type="EMBL" id="CP003072">
    <property type="protein sequence ID" value="AGA88853.1"/>
    <property type="molecule type" value="Genomic_DNA"/>
</dbReference>
<geneLocation type="plasmid" evidence="1 2">
    <name>pPSEST01</name>
</geneLocation>
<accession>L0GQ14</accession>
<gene>
    <name evidence="1" type="ORF">Psest_4386</name>
</gene>
<name>L0GQ14_STUST</name>
<dbReference type="AlphaFoldDB" id="L0GQ14"/>
<proteinExistence type="predicted"/>
<reference evidence="1 2" key="1">
    <citation type="submission" date="2011-10" db="EMBL/GenBank/DDBJ databases">
        <title>Complete sequence of plasmid 1 of Pseudomonas stutzeri RCH2.</title>
        <authorList>
            <consortium name="US DOE Joint Genome Institute"/>
            <person name="Lucas S."/>
            <person name="Han J."/>
            <person name="Lapidus A."/>
            <person name="Cheng J.-F."/>
            <person name="Goodwin L."/>
            <person name="Pitluck S."/>
            <person name="Peters L."/>
            <person name="Ovchinnikova G."/>
            <person name="Zeytun A."/>
            <person name="Lu M."/>
            <person name="Detter J.C."/>
            <person name="Han C."/>
            <person name="Tapia R."/>
            <person name="Land M."/>
            <person name="Hauser L."/>
            <person name="Kyrpides N."/>
            <person name="Ivanova N."/>
            <person name="Pagani I."/>
            <person name="Chakraborty R."/>
            <person name="Arkin A."/>
            <person name="Dehal P."/>
            <person name="Wall J."/>
            <person name="Hazen T."/>
            <person name="Woyke T."/>
        </authorList>
    </citation>
    <scope>NUCLEOTIDE SEQUENCE [LARGE SCALE GENOMIC DNA]</scope>
    <source>
        <strain evidence="1 2">RCH2</strain>
        <plasmid evidence="2">Plasmid pPSEST01</plasmid>
    </source>
</reference>
<dbReference type="Proteomes" id="UP000010820">
    <property type="component" value="Plasmid pPSEST01"/>
</dbReference>
<dbReference type="PATRIC" id="fig|644801.3.peg.4284"/>
<sequence>MIETLRGALTLGIIIGKQESTEDLEAIANEIAAGTDTQDVLDRLNKLGTGLEAAEIISAAVKEAVYDRASNGHLKNYQRLRELVKELKGRA</sequence>
<keyword evidence="1" id="KW-0614">Plasmid</keyword>
<dbReference type="RefSeq" id="WP_015279003.1">
    <property type="nucleotide sequence ID" value="NC_019937.1"/>
</dbReference>
<dbReference type="KEGG" id="psh:Psest_4386"/>
<evidence type="ECO:0000313" key="2">
    <source>
        <dbReference type="Proteomes" id="UP000010820"/>
    </source>
</evidence>
<organism evidence="1 2">
    <name type="scientific">Stutzerimonas stutzeri RCH2</name>
    <dbReference type="NCBI Taxonomy" id="644801"/>
    <lineage>
        <taxon>Bacteria</taxon>
        <taxon>Pseudomonadati</taxon>
        <taxon>Pseudomonadota</taxon>
        <taxon>Gammaproteobacteria</taxon>
        <taxon>Pseudomonadales</taxon>
        <taxon>Pseudomonadaceae</taxon>
        <taxon>Stutzerimonas</taxon>
    </lineage>
</organism>
<protein>
    <submittedName>
        <fullName evidence="1">Uncharacterized protein</fullName>
    </submittedName>
</protein>